<dbReference type="GO" id="GO:0061504">
    <property type="term" value="P:cyclic threonylcarbamoyladenosine biosynthetic process"/>
    <property type="evidence" value="ECO:0007669"/>
    <property type="project" value="TreeGrafter"/>
</dbReference>
<evidence type="ECO:0000313" key="3">
    <source>
        <dbReference type="EMBL" id="PIV12708.1"/>
    </source>
</evidence>
<keyword evidence="1" id="KW-0812">Transmembrane</keyword>
<dbReference type="AlphaFoldDB" id="A0A2M7BYI3"/>
<evidence type="ECO:0000313" key="4">
    <source>
        <dbReference type="Proteomes" id="UP000230324"/>
    </source>
</evidence>
<dbReference type="Proteomes" id="UP000230324">
    <property type="component" value="Unassembled WGS sequence"/>
</dbReference>
<dbReference type="GO" id="GO:0061503">
    <property type="term" value="F:tRNA threonylcarbamoyladenosine dehydratase"/>
    <property type="evidence" value="ECO:0007669"/>
    <property type="project" value="TreeGrafter"/>
</dbReference>
<dbReference type="InterPro" id="IPR045886">
    <property type="entry name" value="ThiF/MoeB/HesA"/>
</dbReference>
<accession>A0A2M7BYI3</accession>
<dbReference type="PANTHER" id="PTHR43267:SF3">
    <property type="entry name" value="THIF PROTEIN"/>
    <property type="match status" value="1"/>
</dbReference>
<organism evidence="3 4">
    <name type="scientific">Candidatus Nealsonbacteria bacterium CG03_land_8_20_14_0_80_36_12</name>
    <dbReference type="NCBI Taxonomy" id="1974701"/>
    <lineage>
        <taxon>Bacteria</taxon>
        <taxon>Candidatus Nealsoniibacteriota</taxon>
    </lineage>
</organism>
<dbReference type="EMBL" id="PEUV01000023">
    <property type="protein sequence ID" value="PIV12708.1"/>
    <property type="molecule type" value="Genomic_DNA"/>
</dbReference>
<feature type="transmembrane region" description="Helical" evidence="1">
    <location>
        <begin position="207"/>
        <end position="227"/>
    </location>
</feature>
<keyword evidence="1" id="KW-0472">Membrane</keyword>
<dbReference type="PANTHER" id="PTHR43267">
    <property type="entry name" value="TRNA THREONYLCARBAMOYLADENOSINE DEHYDRATASE"/>
    <property type="match status" value="1"/>
</dbReference>
<dbReference type="GO" id="GO:0008641">
    <property type="term" value="F:ubiquitin-like modifier activating enzyme activity"/>
    <property type="evidence" value="ECO:0007669"/>
    <property type="project" value="InterPro"/>
</dbReference>
<dbReference type="Gene3D" id="3.40.50.720">
    <property type="entry name" value="NAD(P)-binding Rossmann-like Domain"/>
    <property type="match status" value="1"/>
</dbReference>
<gene>
    <name evidence="3" type="ORF">COS47_01105</name>
</gene>
<dbReference type="InterPro" id="IPR000594">
    <property type="entry name" value="ThiF_NAD_FAD-bd"/>
</dbReference>
<dbReference type="SUPFAM" id="SSF69572">
    <property type="entry name" value="Activating enzymes of the ubiquitin-like proteins"/>
    <property type="match status" value="1"/>
</dbReference>
<evidence type="ECO:0000256" key="1">
    <source>
        <dbReference type="SAM" id="Phobius"/>
    </source>
</evidence>
<dbReference type="InterPro" id="IPR035985">
    <property type="entry name" value="Ubiquitin-activating_enz"/>
</dbReference>
<comment type="caution">
    <text evidence="3">The sequence shown here is derived from an EMBL/GenBank/DDBJ whole genome shotgun (WGS) entry which is preliminary data.</text>
</comment>
<name>A0A2M7BYI3_9BACT</name>
<protein>
    <recommendedName>
        <fullName evidence="2">THIF-type NAD/FAD binding fold domain-containing protein</fullName>
    </recommendedName>
</protein>
<keyword evidence="1" id="KW-1133">Transmembrane helix</keyword>
<reference evidence="4" key="1">
    <citation type="submission" date="2017-09" db="EMBL/GenBank/DDBJ databases">
        <title>Depth-based differentiation of microbial function through sediment-hosted aquifers and enrichment of novel symbionts in the deep terrestrial subsurface.</title>
        <authorList>
            <person name="Probst A.J."/>
            <person name="Ladd B."/>
            <person name="Jarett J.K."/>
            <person name="Geller-Mcgrath D.E."/>
            <person name="Sieber C.M.K."/>
            <person name="Emerson J.B."/>
            <person name="Anantharaman K."/>
            <person name="Thomas B.C."/>
            <person name="Malmstrom R."/>
            <person name="Stieglmeier M."/>
            <person name="Klingl A."/>
            <person name="Woyke T."/>
            <person name="Ryan C.M."/>
            <person name="Banfield J.F."/>
        </authorList>
    </citation>
    <scope>NUCLEOTIDE SEQUENCE [LARGE SCALE GENOMIC DNA]</scope>
</reference>
<proteinExistence type="predicted"/>
<sequence>MFQRNRGLLTEEEQKKLANLRVGIAGAGMGSQIGLALTRLGVRNFLLVDADVVEVHNFNRQAYRWKQIGLNKAEALAVILREINPEVRLRTWSYEITPDNALSFVEGIDVVVDCIDPNPKGLKASIALSRVCQKQKKYFYPLDLGWGARLYVFSSTGMGLEEFLGVGPDELKEREGVPFDILGRAFTFIPDYLGPVFEAMARGELEYYPQVITSTLAVAILVVVAVAKIVRGESLRLVPEYYSFDPMGAV</sequence>
<evidence type="ECO:0000259" key="2">
    <source>
        <dbReference type="Pfam" id="PF00899"/>
    </source>
</evidence>
<feature type="domain" description="THIF-type NAD/FAD binding fold" evidence="2">
    <location>
        <begin position="3"/>
        <end position="246"/>
    </location>
</feature>
<dbReference type="Pfam" id="PF00899">
    <property type="entry name" value="ThiF"/>
    <property type="match status" value="1"/>
</dbReference>